<organism evidence="2 3">
    <name type="scientific">Ancylomarina salipaludis</name>
    <dbReference type="NCBI Taxonomy" id="2501299"/>
    <lineage>
        <taxon>Bacteria</taxon>
        <taxon>Pseudomonadati</taxon>
        <taxon>Bacteroidota</taxon>
        <taxon>Bacteroidia</taxon>
        <taxon>Marinilabiliales</taxon>
        <taxon>Marinifilaceae</taxon>
        <taxon>Ancylomarina</taxon>
    </lineage>
</organism>
<dbReference type="OrthoDB" id="1121548at2"/>
<keyword evidence="1" id="KW-0472">Membrane</keyword>
<proteinExistence type="predicted"/>
<evidence type="ECO:0000313" key="2">
    <source>
        <dbReference type="EMBL" id="RXQ96500.1"/>
    </source>
</evidence>
<dbReference type="EMBL" id="SAXA01000002">
    <property type="protein sequence ID" value="RXQ96500.1"/>
    <property type="molecule type" value="Genomic_DNA"/>
</dbReference>
<comment type="caution">
    <text evidence="2">The sequence shown here is derived from an EMBL/GenBank/DDBJ whole genome shotgun (WGS) entry which is preliminary data.</text>
</comment>
<gene>
    <name evidence="2" type="ORF">EO244_02395</name>
</gene>
<keyword evidence="1" id="KW-1133">Transmembrane helix</keyword>
<dbReference type="AlphaFoldDB" id="A0A4Q1JNM9"/>
<protein>
    <submittedName>
        <fullName evidence="2">Uncharacterized protein</fullName>
    </submittedName>
</protein>
<dbReference type="RefSeq" id="WP_129252586.1">
    <property type="nucleotide sequence ID" value="NZ_SAXA01000002.1"/>
</dbReference>
<keyword evidence="1" id="KW-0812">Transmembrane</keyword>
<reference evidence="2 3" key="1">
    <citation type="submission" date="2019-01" db="EMBL/GenBank/DDBJ databases">
        <title>Ancylomarina salipaludis sp. nov., isolated from a salt marsh.</title>
        <authorList>
            <person name="Yoon J.-H."/>
        </authorList>
    </citation>
    <scope>NUCLEOTIDE SEQUENCE [LARGE SCALE GENOMIC DNA]</scope>
    <source>
        <strain evidence="2 3">SHSM-M15</strain>
    </source>
</reference>
<accession>A0A4Q1JNM9</accession>
<evidence type="ECO:0000313" key="3">
    <source>
        <dbReference type="Proteomes" id="UP000289703"/>
    </source>
</evidence>
<name>A0A4Q1JNM9_9BACT</name>
<keyword evidence="3" id="KW-1185">Reference proteome</keyword>
<feature type="transmembrane region" description="Helical" evidence="1">
    <location>
        <begin position="6"/>
        <end position="23"/>
    </location>
</feature>
<evidence type="ECO:0000256" key="1">
    <source>
        <dbReference type="SAM" id="Phobius"/>
    </source>
</evidence>
<sequence>MDDNWGNILYLILMALFVIVGALKKKNKPIVHSESKSSERAEGEISSGIDSIFESLLGGEAFAPQQEYPYPEIFEEIAEKEDEPSPNYKAHIESVEYDTPKAVVVEEMIQEEDDDEGEEFDWRQAIIYKEILDRKYI</sequence>
<dbReference type="Proteomes" id="UP000289703">
    <property type="component" value="Unassembled WGS sequence"/>
</dbReference>